<evidence type="ECO:0000313" key="3">
    <source>
        <dbReference type="EMBL" id="MBM7036220.1"/>
    </source>
</evidence>
<proteinExistence type="predicted"/>
<dbReference type="RefSeq" id="WP_205157806.1">
    <property type="nucleotide sequence ID" value="NZ_JAFEUM010000002.1"/>
</dbReference>
<evidence type="ECO:0000259" key="2">
    <source>
        <dbReference type="Pfam" id="PF08787"/>
    </source>
</evidence>
<dbReference type="InterPro" id="IPR013320">
    <property type="entry name" value="ConA-like_dom_sf"/>
</dbReference>
<evidence type="ECO:0000313" key="4">
    <source>
        <dbReference type="Proteomes" id="UP000809621"/>
    </source>
</evidence>
<protein>
    <submittedName>
        <fullName evidence="3">Polysaccharide lyase family 7 protein</fullName>
    </submittedName>
</protein>
<name>A0ABS2HF69_9VIBR</name>
<keyword evidence="3" id="KW-0456">Lyase</keyword>
<evidence type="ECO:0000256" key="1">
    <source>
        <dbReference type="SAM" id="SignalP"/>
    </source>
</evidence>
<reference evidence="3 4" key="1">
    <citation type="submission" date="2021-02" db="EMBL/GenBank/DDBJ databases">
        <authorList>
            <person name="Park J.-S."/>
        </authorList>
    </citation>
    <scope>NUCLEOTIDE SEQUENCE [LARGE SCALE GENOMIC DNA]</scope>
    <source>
        <strain evidence="3 4">188UL20-2</strain>
    </source>
</reference>
<dbReference type="SUPFAM" id="SSF49899">
    <property type="entry name" value="Concanavalin A-like lectins/glucanases"/>
    <property type="match status" value="1"/>
</dbReference>
<dbReference type="Proteomes" id="UP000809621">
    <property type="component" value="Unassembled WGS sequence"/>
</dbReference>
<dbReference type="EMBL" id="JAFEUM010000002">
    <property type="protein sequence ID" value="MBM7036220.1"/>
    <property type="molecule type" value="Genomic_DNA"/>
</dbReference>
<organism evidence="3 4">
    <name type="scientific">Vibrio ulleungensis</name>
    <dbReference type="NCBI Taxonomy" id="2807619"/>
    <lineage>
        <taxon>Bacteria</taxon>
        <taxon>Pseudomonadati</taxon>
        <taxon>Pseudomonadota</taxon>
        <taxon>Gammaproteobacteria</taxon>
        <taxon>Vibrionales</taxon>
        <taxon>Vibrionaceae</taxon>
        <taxon>Vibrio</taxon>
    </lineage>
</organism>
<feature type="chain" id="PRO_5045127659" evidence="1">
    <location>
        <begin position="20"/>
        <end position="343"/>
    </location>
</feature>
<sequence length="343" mass="38178">MNTYPLFAVTLLTSSLAYANSDSISHLQLDATVSPAHNFDLSKWKINLPELETEGSRKGKTVEINKHQLSSTNESYSHPKWFYTDPQTGAMTFVAPNDAPTTPNSSNTRSELRAMLGDKAHSPSNNFAIATHNNADEFAAIGGQMSATLSVDNVSTSGKHSHNGAFSVVIGQIHGSHNEPLKISYRKLPEHEFGSLVWAYELNPSPEQQDAVDDKGKKLRQDIRHNVFGQFDLRRGDEDPIDGIKLGEVFSYDVNVEGTIMTLTFVKHPNTPKAETKTYQVDLAEGNYQDHEVDLGYGQDWMYYKAGAYNQCNTKASSTACEWRGMDAGDFVKVRFYELELNQ</sequence>
<gene>
    <name evidence="3" type="ORF">JQC93_07320</name>
</gene>
<keyword evidence="4" id="KW-1185">Reference proteome</keyword>
<comment type="caution">
    <text evidence="3">The sequence shown here is derived from an EMBL/GenBank/DDBJ whole genome shotgun (WGS) entry which is preliminary data.</text>
</comment>
<keyword evidence="1" id="KW-0732">Signal</keyword>
<dbReference type="InterPro" id="IPR014895">
    <property type="entry name" value="Alginate_lyase_2"/>
</dbReference>
<accession>A0ABS2HF69</accession>
<feature type="domain" description="Alginate lyase 2" evidence="2">
    <location>
        <begin position="39"/>
        <end position="342"/>
    </location>
</feature>
<dbReference type="Gene3D" id="2.60.120.200">
    <property type="match status" value="1"/>
</dbReference>
<feature type="signal peptide" evidence="1">
    <location>
        <begin position="1"/>
        <end position="19"/>
    </location>
</feature>
<dbReference type="GO" id="GO:0016829">
    <property type="term" value="F:lyase activity"/>
    <property type="evidence" value="ECO:0007669"/>
    <property type="project" value="UniProtKB-KW"/>
</dbReference>
<dbReference type="Pfam" id="PF08787">
    <property type="entry name" value="Alginate_lyase2"/>
    <property type="match status" value="1"/>
</dbReference>